<dbReference type="Proteomes" id="UP000626844">
    <property type="component" value="Unassembled WGS sequence"/>
</dbReference>
<evidence type="ECO:0000313" key="2">
    <source>
        <dbReference type="EMBL" id="MBD1382252.1"/>
    </source>
</evidence>
<dbReference type="InterPro" id="IPR008319">
    <property type="entry name" value="GyrI-like_CCH_Lin2189-like"/>
</dbReference>
<accession>A0A926NDH1</accession>
<dbReference type="Pfam" id="PF06445">
    <property type="entry name" value="GyrI-like"/>
    <property type="match status" value="1"/>
</dbReference>
<comment type="caution">
    <text evidence="2">The sequence shown here is derived from an EMBL/GenBank/DDBJ whole genome shotgun (WGS) entry which is preliminary data.</text>
</comment>
<gene>
    <name evidence="2" type="ORF">IC621_18695</name>
</gene>
<dbReference type="InterPro" id="IPR029442">
    <property type="entry name" value="GyrI-like"/>
</dbReference>
<feature type="domain" description="GyrI-like small molecule binding" evidence="1">
    <location>
        <begin position="23"/>
        <end position="210"/>
    </location>
</feature>
<evidence type="ECO:0000259" key="1">
    <source>
        <dbReference type="Pfam" id="PF06445"/>
    </source>
</evidence>
<keyword evidence="3" id="KW-1185">Reference proteome</keyword>
<sequence length="213" mass="25108">MEDSLKKYEWRKQDKDLYLPKSKPSIIKVESMKYLTLVGAGNPNCEPFKTAVEALYSLSYAIKMIHKKGNPPEGYFDYVVFPLEGVWDLDEEGRKLNYLEKDHLVYKLMIRQPDFLTEALFLSIVDDVKKKKPNPMHNKIKFEEIEEGLCLQMLHIGSYDEEERSFTQMAKYCEENGFTRVDKRHREIYISDLRKTDPAKLKTVLRIQVKTDE</sequence>
<dbReference type="AlphaFoldDB" id="A0A926NDH1"/>
<dbReference type="EMBL" id="JACXAI010000027">
    <property type="protein sequence ID" value="MBD1382252.1"/>
    <property type="molecule type" value="Genomic_DNA"/>
</dbReference>
<proteinExistence type="predicted"/>
<dbReference type="Gene3D" id="3.20.80.10">
    <property type="entry name" value="Regulatory factor, effector binding domain"/>
    <property type="match status" value="1"/>
</dbReference>
<protein>
    <submittedName>
        <fullName evidence="2">GyrI-like domain-containing protein</fullName>
    </submittedName>
</protein>
<organism evidence="2 3">
    <name type="scientific">Metabacillus arenae</name>
    <dbReference type="NCBI Taxonomy" id="2771434"/>
    <lineage>
        <taxon>Bacteria</taxon>
        <taxon>Bacillati</taxon>
        <taxon>Bacillota</taxon>
        <taxon>Bacilli</taxon>
        <taxon>Bacillales</taxon>
        <taxon>Bacillaceae</taxon>
        <taxon>Metabacillus</taxon>
    </lineage>
</organism>
<reference evidence="2" key="1">
    <citation type="submission" date="2020-09" db="EMBL/GenBank/DDBJ databases">
        <title>A novel bacterium of genus Bacillus, isolated from South China Sea.</title>
        <authorList>
            <person name="Huang H."/>
            <person name="Mo K."/>
            <person name="Hu Y."/>
        </authorList>
    </citation>
    <scope>NUCLEOTIDE SEQUENCE</scope>
    <source>
        <strain evidence="2">IB182487</strain>
    </source>
</reference>
<name>A0A926NDH1_9BACI</name>
<evidence type="ECO:0000313" key="3">
    <source>
        <dbReference type="Proteomes" id="UP000626844"/>
    </source>
</evidence>
<dbReference type="PIRSF" id="PIRSF031644">
    <property type="entry name" value="UCP031644"/>
    <property type="match status" value="1"/>
</dbReference>
<dbReference type="InterPro" id="IPR011256">
    <property type="entry name" value="Reg_factor_effector_dom_sf"/>
</dbReference>
<dbReference type="SUPFAM" id="SSF55136">
    <property type="entry name" value="Probable bacterial effector-binding domain"/>
    <property type="match status" value="1"/>
</dbReference>